<evidence type="ECO:0000256" key="1">
    <source>
        <dbReference type="SAM" id="MobiDB-lite"/>
    </source>
</evidence>
<gene>
    <name evidence="2" type="ORF">PGT21_003605</name>
</gene>
<dbReference type="CDD" id="cd12935">
    <property type="entry name" value="LEM_like"/>
    <property type="match status" value="2"/>
</dbReference>
<feature type="region of interest" description="Disordered" evidence="1">
    <location>
        <begin position="2015"/>
        <end position="2036"/>
    </location>
</feature>
<evidence type="ECO:0000313" key="2">
    <source>
        <dbReference type="EMBL" id="KAA1073204.1"/>
    </source>
</evidence>
<feature type="compositionally biased region" description="Basic residues" evidence="1">
    <location>
        <begin position="128"/>
        <end position="137"/>
    </location>
</feature>
<sequence>MMRSGSAIDKRNAENPGSSTRISTVTHEQGHVTSQASRRQTIWLAPSRIKVDELRKILSDHEVPFEPGDKKEKLLPLYKNLKLQQLKAPTPAISPQDAVNVGRDLATEANNSTAEPRKKRRQDEQPTARKRARKASKKITGEVPLATAAAHEGGAQLSGLALPSTVVEGSSATNIQLRRRKPSQVPSAGPQGPTRETIWLAPSRIKVTELRKVLEEHNVPFAPGDKKERLLALYKPLKLQHSKGSTRFTQHVGVEGASQTGIENSNVGSRRKLREDEQLPPSKRVCTASNPFGGVTPPTTPAVDGIQETRHADATLPSTEAESSAMHLQAGPSLDSQVPCVGPQATARENVHADSTTPKVLSTCRATKGVETVHRDDNQIVEVPPEPSAHPGLRLGLPASAAAAPIHGAHQPTETGETPRRNEIQIVPDASAQPATEPEIGVSVSSSRVPGARQPTETTDTPRHSEIQIAPEVSAQPATEPELGASVSSSRGPGVRQPTETGEPPRRSEIQITPDVSAQPATEPKVGESASSSRVPGARQPTETTDTPRHSEIQIAPEVSAQPATEPELGASVSSSRGPGVCQPTETGKPPRRSEIQITPDVSAQPATEPKVGESVSSSRVPGARQPTETADTPRHSEIQIAPDVSAQPATEPELGASISSPRVPGVSQATVTGGSPRRSEIQISPDVSAQPATEPELGESVSSSRVPGARQPTETGETPRHSEIQIASDVSAQRAIDPELGVSVSSSRVPGARQPTKTGRSPRRSEIQISPDVSAQLASPTEPGPGASVSSSLVPGARIEVPDRHEKRRAMSADSDKSQSTPGSIVLPSQNVNAHTQPSGSTQHDDAFPRKKPRVDPSGEDLSPMIPLPASRRWRRNRKEIMSPSQERQATTVKCPAAQVSTGNSSGCDWVTERFTFSVPSGPDFVHSGQNPQSGPACGSTSDKTPTIATTTNEPRNASLTLPAAPSATSVSPKDFTTSTSPVLVEGEAEQTDPSRRAPITPRSTSALPQLDFVDGEPSAHLGTPCLSTSHTQETSPIYAISRTRTDSITLPTGLPVELAPPNDCNTSMSHIPADAQAEQTDSFQPTPISIPSTSYAPAELDLVHGDQSVHSISACLSISFSPTPNAPEEAKDAADVAHQLTSHSASTAQSTSRCTAALENHLGHVSTGTMSAETQEVSEYLSRSFHQSAQAVASEDAADACTHSTFEHPPITQQPNSYEEAKDAADVAHQLTSHCASTAQSASCSTAALENPLDHVSTGAMSAGTRGTSEYFSRSFDQSAQADASEDAAGACTQPTFEHPLVTPTLPSSHDLNDDERAIAILAGSRPPQSSKVGPVPELTGQVGNFVNEIEDRIGSPEFVEETEDHDNSAVQNHLENLQTPSPIQYRRDGNQADIGTGAQAALPNNMDPEHGHPVPGRRIRLKSKRIIISESDEEEDCLGTSAGRPPANPIIPHEVPLPNSPEDYPPTASPVAGHVNVSLSAGHDRNVALTTPNASDNIEAVDETDAPQWVKDPARLKVKGLREVLKKYKVKFKTSDLKPVLIKKYEELSTKQRAIAAKRASEPSLPPLATSSQPTISAACRPPPVSAAPSRNVYLTTGQPLDQPNRVDKGKQRAISPIPQTTSQTLLPDCPLDVEMGGNLSDHSESTASKSHQSNSTSLQSRPPLQSPLPQTPLPTRPVAAWASRVLSAEDEMDTDSSILNLCAPDSAATHELIRAFKAFALSYEEHSSGSMQAIRMIAEGVSSINETVRSGSGIHSNPASRPSTSRRTPRRDTDDYDDIETPTNRRVHIPSTGPLPAAVRRHVITLFGQAASDGHFPPPATEEERQRWVQPVHRSSDVPVEEEFPGIDSEEINPLTDEDYDPCFPYPNGPGHAQASPQSLRIMWRMMDDCGVRSFRPNLGESYNSQGNSFLWDLAARIFMRLVDAGEFSFITREICNFEMVTQMMRRYVEGHVMRVYSNDAKQTEAERNRVARLRRATTRRTRLVGWRLEEIQANPELAGLMKIVQTCTSEDETDEEHVDETPMDLDSEAEERPARVRKRCVVLGVPWRHPRIERIFNGLDQLRQNRLALSDGKSNAPPTRNRRRVSNPRAGRMRPQFKLPRGAYHGDWMRSLSTMELNQVEATDTPLDGYISLIRRI</sequence>
<feature type="compositionally biased region" description="Polar residues" evidence="1">
    <location>
        <begin position="596"/>
        <end position="606"/>
    </location>
</feature>
<name>A0A5B0MBH8_PUCGR</name>
<feature type="region of interest" description="Disordered" evidence="1">
    <location>
        <begin position="1816"/>
        <end position="1848"/>
    </location>
</feature>
<dbReference type="EMBL" id="VSWC01000158">
    <property type="protein sequence ID" value="KAA1073204.1"/>
    <property type="molecule type" value="Genomic_DNA"/>
</dbReference>
<feature type="compositionally biased region" description="Polar residues" evidence="1">
    <location>
        <begin position="1649"/>
        <end position="1658"/>
    </location>
</feature>
<dbReference type="OrthoDB" id="2507381at2759"/>
<feature type="compositionally biased region" description="Pro residues" evidence="1">
    <location>
        <begin position="1668"/>
        <end position="1679"/>
    </location>
</feature>
<feature type="compositionally biased region" description="Low complexity" evidence="1">
    <location>
        <begin position="1143"/>
        <end position="1153"/>
    </location>
</feature>
<evidence type="ECO:0008006" key="4">
    <source>
        <dbReference type="Google" id="ProtNLM"/>
    </source>
</evidence>
<feature type="region of interest" description="Disordered" evidence="1">
    <location>
        <begin position="107"/>
        <end position="143"/>
    </location>
</feature>
<feature type="region of interest" description="Disordered" evidence="1">
    <location>
        <begin position="1125"/>
        <end position="1153"/>
    </location>
</feature>
<feature type="region of interest" description="Disordered" evidence="1">
    <location>
        <begin position="2073"/>
        <end position="2100"/>
    </location>
</feature>
<accession>A0A5B0MBH8</accession>
<feature type="compositionally biased region" description="Polar residues" evidence="1">
    <location>
        <begin position="682"/>
        <end position="692"/>
    </location>
</feature>
<feature type="compositionally biased region" description="Basic and acidic residues" evidence="1">
    <location>
        <begin position="801"/>
        <end position="818"/>
    </location>
</feature>
<feature type="region of interest" description="Disordered" evidence="1">
    <location>
        <begin position="255"/>
        <end position="304"/>
    </location>
</feature>
<feature type="compositionally biased region" description="Polar residues" evidence="1">
    <location>
        <begin position="1752"/>
        <end position="1763"/>
    </location>
</feature>
<reference evidence="2 3" key="1">
    <citation type="submission" date="2019-05" db="EMBL/GenBank/DDBJ databases">
        <title>Emergence of the Ug99 lineage of the wheat stem rust pathogen through somatic hybridization.</title>
        <authorList>
            <person name="Li F."/>
            <person name="Upadhyaya N.M."/>
            <person name="Sperschneider J."/>
            <person name="Matny O."/>
            <person name="Nguyen-Phuc H."/>
            <person name="Mago R."/>
            <person name="Raley C."/>
            <person name="Miller M.E."/>
            <person name="Silverstein K.A.T."/>
            <person name="Henningsen E."/>
            <person name="Hirsch C.D."/>
            <person name="Visser B."/>
            <person name="Pretorius Z.A."/>
            <person name="Steffenson B.J."/>
            <person name="Schwessinger B."/>
            <person name="Dodds P.N."/>
            <person name="Figueroa M."/>
        </authorList>
    </citation>
    <scope>NUCLEOTIDE SEQUENCE [LARGE SCALE GENOMIC DNA]</scope>
    <source>
        <strain evidence="2">21-0</strain>
    </source>
</reference>
<feature type="compositionally biased region" description="Polar residues" evidence="1">
    <location>
        <begin position="819"/>
        <end position="843"/>
    </location>
</feature>
<feature type="region of interest" description="Disordered" evidence="1">
    <location>
        <begin position="375"/>
        <end position="395"/>
    </location>
</feature>
<feature type="compositionally biased region" description="Polar residues" evidence="1">
    <location>
        <begin position="510"/>
        <end position="520"/>
    </location>
</feature>
<comment type="caution">
    <text evidence="2">The sequence shown here is derived from an EMBL/GenBank/DDBJ whole genome shotgun (WGS) entry which is preliminary data.</text>
</comment>
<feature type="region of interest" description="Disordered" evidence="1">
    <location>
        <begin position="1560"/>
        <end position="1679"/>
    </location>
</feature>
<feature type="region of interest" description="Disordered" evidence="1">
    <location>
        <begin position="923"/>
        <end position="1038"/>
    </location>
</feature>
<feature type="region of interest" description="Disordered" evidence="1">
    <location>
        <begin position="427"/>
        <end position="868"/>
    </location>
</feature>
<evidence type="ECO:0000313" key="3">
    <source>
        <dbReference type="Proteomes" id="UP000324748"/>
    </source>
</evidence>
<feature type="compositionally biased region" description="Polar residues" evidence="1">
    <location>
        <begin position="257"/>
        <end position="268"/>
    </location>
</feature>
<feature type="region of interest" description="Disordered" evidence="1">
    <location>
        <begin position="1"/>
        <end position="40"/>
    </location>
</feature>
<dbReference type="Proteomes" id="UP000324748">
    <property type="component" value="Unassembled WGS sequence"/>
</dbReference>
<feature type="compositionally biased region" description="Acidic residues" evidence="1">
    <location>
        <begin position="2015"/>
        <end position="2034"/>
    </location>
</feature>
<protein>
    <recommendedName>
        <fullName evidence="4">SAP domain-containing protein</fullName>
    </recommendedName>
</protein>
<feature type="compositionally biased region" description="Polar residues" evidence="1">
    <location>
        <begin position="1596"/>
        <end position="1605"/>
    </location>
</feature>
<proteinExistence type="predicted"/>
<feature type="compositionally biased region" description="Polar residues" evidence="1">
    <location>
        <begin position="968"/>
        <end position="983"/>
    </location>
</feature>
<feature type="region of interest" description="Disordered" evidence="1">
    <location>
        <begin position="1752"/>
        <end position="1797"/>
    </location>
</feature>
<keyword evidence="3" id="KW-1185">Reference proteome</keyword>
<feature type="compositionally biased region" description="Basic and acidic residues" evidence="1">
    <location>
        <begin position="844"/>
        <end position="858"/>
    </location>
</feature>
<feature type="compositionally biased region" description="Polar residues" evidence="1">
    <location>
        <begin position="1027"/>
        <end position="1037"/>
    </location>
</feature>
<feature type="compositionally biased region" description="Polar residues" evidence="1">
    <location>
        <begin position="929"/>
        <end position="961"/>
    </location>
</feature>
<feature type="compositionally biased region" description="Polar residues" evidence="1">
    <location>
        <begin position="15"/>
        <end position="40"/>
    </location>
</feature>
<feature type="compositionally biased region" description="Polar residues" evidence="1">
    <location>
        <begin position="768"/>
        <end position="780"/>
    </location>
</feature>
<organism evidence="2 3">
    <name type="scientific">Puccinia graminis f. sp. tritici</name>
    <dbReference type="NCBI Taxonomy" id="56615"/>
    <lineage>
        <taxon>Eukaryota</taxon>
        <taxon>Fungi</taxon>
        <taxon>Dikarya</taxon>
        <taxon>Basidiomycota</taxon>
        <taxon>Pucciniomycotina</taxon>
        <taxon>Pucciniomycetes</taxon>
        <taxon>Pucciniales</taxon>
        <taxon>Pucciniaceae</taxon>
        <taxon>Puccinia</taxon>
    </lineage>
</organism>